<keyword evidence="5" id="KW-0804">Transcription</keyword>
<gene>
    <name evidence="8" type="ORF">PV05_10051</name>
</gene>
<accession>A0A0D2CN41</accession>
<keyword evidence="1" id="KW-0479">Metal-binding</keyword>
<evidence type="ECO:0000256" key="3">
    <source>
        <dbReference type="ARBA" id="ARBA00023015"/>
    </source>
</evidence>
<keyword evidence="9" id="KW-1185">Reference proteome</keyword>
<keyword evidence="2" id="KW-0862">Zinc</keyword>
<dbReference type="PROSITE" id="PS00463">
    <property type="entry name" value="ZN2_CY6_FUNGAL_1"/>
    <property type="match status" value="1"/>
</dbReference>
<dbReference type="EMBL" id="KN847322">
    <property type="protein sequence ID" value="KIW51317.1"/>
    <property type="molecule type" value="Genomic_DNA"/>
</dbReference>
<keyword evidence="3" id="KW-0805">Transcription regulation</keyword>
<keyword evidence="6" id="KW-0539">Nucleus</keyword>
<dbReference type="CDD" id="cd00067">
    <property type="entry name" value="GAL4"/>
    <property type="match status" value="1"/>
</dbReference>
<evidence type="ECO:0000259" key="7">
    <source>
        <dbReference type="PROSITE" id="PS50048"/>
    </source>
</evidence>
<keyword evidence="4" id="KW-0238">DNA-binding</keyword>
<evidence type="ECO:0000313" key="9">
    <source>
        <dbReference type="Proteomes" id="UP000054342"/>
    </source>
</evidence>
<dbReference type="PANTHER" id="PTHR36206:SF12">
    <property type="entry name" value="ASPERCRYPTIN BIOSYNTHESIS CLUSTER-SPECIFIC TRANSCRIPTION REGULATOR ATNN-RELATED"/>
    <property type="match status" value="1"/>
</dbReference>
<dbReference type="PANTHER" id="PTHR36206">
    <property type="entry name" value="ASPERCRYPTIN BIOSYNTHESIS CLUSTER-SPECIFIC TRANSCRIPTION REGULATOR ATNN-RELATED"/>
    <property type="match status" value="1"/>
</dbReference>
<dbReference type="RefSeq" id="XP_013311902.1">
    <property type="nucleotide sequence ID" value="XM_013456448.1"/>
</dbReference>
<dbReference type="AlphaFoldDB" id="A0A0D2CN41"/>
<evidence type="ECO:0000256" key="4">
    <source>
        <dbReference type="ARBA" id="ARBA00023125"/>
    </source>
</evidence>
<dbReference type="InterPro" id="IPR036864">
    <property type="entry name" value="Zn2-C6_fun-type_DNA-bd_sf"/>
</dbReference>
<dbReference type="GO" id="GO:0008270">
    <property type="term" value="F:zinc ion binding"/>
    <property type="evidence" value="ECO:0007669"/>
    <property type="project" value="InterPro"/>
</dbReference>
<dbReference type="SUPFAM" id="SSF57701">
    <property type="entry name" value="Zn2/Cys6 DNA-binding domain"/>
    <property type="match status" value="1"/>
</dbReference>
<proteinExistence type="predicted"/>
<name>A0A0D2CN41_9EURO</name>
<evidence type="ECO:0000313" key="8">
    <source>
        <dbReference type="EMBL" id="KIW51317.1"/>
    </source>
</evidence>
<dbReference type="PROSITE" id="PS50048">
    <property type="entry name" value="ZN2_CY6_FUNGAL_2"/>
    <property type="match status" value="1"/>
</dbReference>
<reference evidence="8 9" key="1">
    <citation type="submission" date="2015-01" db="EMBL/GenBank/DDBJ databases">
        <title>The Genome Sequence of Exophiala xenobiotica CBS118157.</title>
        <authorList>
            <consortium name="The Broad Institute Genomics Platform"/>
            <person name="Cuomo C."/>
            <person name="de Hoog S."/>
            <person name="Gorbushina A."/>
            <person name="Stielow B."/>
            <person name="Teixiera M."/>
            <person name="Abouelleil A."/>
            <person name="Chapman S.B."/>
            <person name="Priest M."/>
            <person name="Young S.K."/>
            <person name="Wortman J."/>
            <person name="Nusbaum C."/>
            <person name="Birren B."/>
        </authorList>
    </citation>
    <scope>NUCLEOTIDE SEQUENCE [LARGE SCALE GENOMIC DNA]</scope>
    <source>
        <strain evidence="8 9">CBS 118157</strain>
    </source>
</reference>
<dbReference type="Pfam" id="PF00172">
    <property type="entry name" value="Zn_clus"/>
    <property type="match status" value="1"/>
</dbReference>
<dbReference type="GO" id="GO:0000981">
    <property type="term" value="F:DNA-binding transcription factor activity, RNA polymerase II-specific"/>
    <property type="evidence" value="ECO:0007669"/>
    <property type="project" value="InterPro"/>
</dbReference>
<dbReference type="Proteomes" id="UP000054342">
    <property type="component" value="Unassembled WGS sequence"/>
</dbReference>
<sequence>MGLGQTPQVGLIHFLLLPSRFLHWSLPCFQGTSLLVVAYDYYGTMAQGRAKRPHKKTKTGCMTCRNRRIKCDEAKPKCRQCTESLRTCEYQAPQTWLFKPRKPQEKSQGNGNLIQSVSPLTPMGDASDKRSLQFWVEQAAPIFSCYFGKVIVSPSEFFTHSFQPGHSFWTQLLPQIGFVRPPIKHMLLATSSAVETAALHGVPLDQNMAYQSHYTQAIQATCSSPQVENVLMACLLFACCEFMKGSIGTGLHHIRSGLSIIDEWYSSIQEPEVKASDTARLIINAIGPIFLSYIDKSPTYGFGEITLDKCSCANMIVPSIELPYIAPFHHIHGAHHALDGVAHHVARMMDWKQKAWTVSRPAQIQMLLDTWRMTFDRFESSLSLAKRELYAAALPFLRVQHTMLSVMLRAATNKSESTYEQFEEEFQWVVDRYDDFAVLWARDETPNSFDGALGDLDYHMGFIPPLFLTATKCRDPAIRMAALKHMGSLRVEENNWTSCTAYIIARKIIQTETKMSIINNRVGRKDERDLIRPIEAYITDKRMTQAGLDYAVFPFDRESPVVMHETIDLLDCASLSSPSVRWPLTRILRIGGYQGGSVTPVPTDCCCRFHLSNKPLLYRPKT</sequence>
<dbReference type="InterPro" id="IPR001138">
    <property type="entry name" value="Zn2Cys6_DnaBD"/>
</dbReference>
<protein>
    <recommendedName>
        <fullName evidence="7">Zn(2)-C6 fungal-type domain-containing protein</fullName>
    </recommendedName>
</protein>
<evidence type="ECO:0000256" key="2">
    <source>
        <dbReference type="ARBA" id="ARBA00022833"/>
    </source>
</evidence>
<evidence type="ECO:0000256" key="1">
    <source>
        <dbReference type="ARBA" id="ARBA00022723"/>
    </source>
</evidence>
<evidence type="ECO:0000256" key="6">
    <source>
        <dbReference type="ARBA" id="ARBA00023242"/>
    </source>
</evidence>
<dbReference type="GeneID" id="25331959"/>
<dbReference type="InterPro" id="IPR052360">
    <property type="entry name" value="Transcr_Regulatory_Proteins"/>
</dbReference>
<feature type="domain" description="Zn(2)-C6 fungal-type" evidence="7">
    <location>
        <begin position="60"/>
        <end position="90"/>
    </location>
</feature>
<evidence type="ECO:0000256" key="5">
    <source>
        <dbReference type="ARBA" id="ARBA00023163"/>
    </source>
</evidence>
<dbReference type="OrthoDB" id="2593732at2759"/>
<organism evidence="8 9">
    <name type="scientific">Exophiala xenobiotica</name>
    <dbReference type="NCBI Taxonomy" id="348802"/>
    <lineage>
        <taxon>Eukaryota</taxon>
        <taxon>Fungi</taxon>
        <taxon>Dikarya</taxon>
        <taxon>Ascomycota</taxon>
        <taxon>Pezizomycotina</taxon>
        <taxon>Eurotiomycetes</taxon>
        <taxon>Chaetothyriomycetidae</taxon>
        <taxon>Chaetothyriales</taxon>
        <taxon>Herpotrichiellaceae</taxon>
        <taxon>Exophiala</taxon>
    </lineage>
</organism>
<dbReference type="GO" id="GO:0003677">
    <property type="term" value="F:DNA binding"/>
    <property type="evidence" value="ECO:0007669"/>
    <property type="project" value="UniProtKB-KW"/>
</dbReference>
<dbReference type="SMART" id="SM00066">
    <property type="entry name" value="GAL4"/>
    <property type="match status" value="1"/>
</dbReference>
<dbReference type="Gene3D" id="4.10.240.10">
    <property type="entry name" value="Zn(2)-C6 fungal-type DNA-binding domain"/>
    <property type="match status" value="1"/>
</dbReference>